<organism evidence="5 6">
    <name type="scientific">Sphaerisporangium rubeum</name>
    <dbReference type="NCBI Taxonomy" id="321317"/>
    <lineage>
        <taxon>Bacteria</taxon>
        <taxon>Bacillati</taxon>
        <taxon>Actinomycetota</taxon>
        <taxon>Actinomycetes</taxon>
        <taxon>Streptosporangiales</taxon>
        <taxon>Streptosporangiaceae</taxon>
        <taxon>Sphaerisporangium</taxon>
    </lineage>
</organism>
<dbReference type="Proteomes" id="UP000555564">
    <property type="component" value="Unassembled WGS sequence"/>
</dbReference>
<accession>A0A7X0IGT5</accession>
<dbReference type="GO" id="GO:0003700">
    <property type="term" value="F:DNA-binding transcription factor activity"/>
    <property type="evidence" value="ECO:0007669"/>
    <property type="project" value="InterPro"/>
</dbReference>
<dbReference type="PANTHER" id="PTHR46796">
    <property type="entry name" value="HTH-TYPE TRANSCRIPTIONAL ACTIVATOR RHAS-RELATED"/>
    <property type="match status" value="1"/>
</dbReference>
<gene>
    <name evidence="5" type="ORF">BJ992_004402</name>
</gene>
<dbReference type="Pfam" id="PF20240">
    <property type="entry name" value="DUF6597"/>
    <property type="match status" value="1"/>
</dbReference>
<feature type="domain" description="HTH araC/xylS-type" evidence="4">
    <location>
        <begin position="162"/>
        <end position="264"/>
    </location>
</feature>
<dbReference type="Gene3D" id="1.10.10.60">
    <property type="entry name" value="Homeodomain-like"/>
    <property type="match status" value="1"/>
</dbReference>
<proteinExistence type="predicted"/>
<dbReference type="PANTHER" id="PTHR46796:SF15">
    <property type="entry name" value="BLL1074 PROTEIN"/>
    <property type="match status" value="1"/>
</dbReference>
<evidence type="ECO:0000259" key="4">
    <source>
        <dbReference type="PROSITE" id="PS01124"/>
    </source>
</evidence>
<keyword evidence="1" id="KW-0805">Transcription regulation</keyword>
<dbReference type="InterPro" id="IPR050204">
    <property type="entry name" value="AraC_XylS_family_regulators"/>
</dbReference>
<dbReference type="PROSITE" id="PS01124">
    <property type="entry name" value="HTH_ARAC_FAMILY_2"/>
    <property type="match status" value="1"/>
</dbReference>
<name>A0A7X0IGT5_9ACTN</name>
<keyword evidence="6" id="KW-1185">Reference proteome</keyword>
<dbReference type="InterPro" id="IPR046532">
    <property type="entry name" value="DUF6597"/>
</dbReference>
<dbReference type="AlphaFoldDB" id="A0A7X0IGT5"/>
<dbReference type="RefSeq" id="WP_221474928.1">
    <property type="nucleotide sequence ID" value="NZ_BAAALO010000072.1"/>
</dbReference>
<sequence>MTGVEMTAGVPSGPVRELVDHYHGYLEWGHDPGTHRGLPSPYLTVIFTLREPVQITAHPDPRQAAGRYDTLVGGLHTSPALITHQGRQAGVQLGVSPLAARALFGVPAGELANVDVDAEALLGPAAGELYERLNSAAGWGERFGVLDDVLARRAGHGGQVPREVVRAWETLTRRGGMVTVEELAREVGWSARHLGTRFAAEIGLTPKAAARVVRFDRTRRAVQARAGDVVLADVAAEMGYYDQSHLVREFREFAGCPPTRWLAEEFRNVQAGESSARAQSGV</sequence>
<evidence type="ECO:0000313" key="5">
    <source>
        <dbReference type="EMBL" id="MBB6474971.1"/>
    </source>
</evidence>
<dbReference type="EMBL" id="JACHIU010000001">
    <property type="protein sequence ID" value="MBB6474971.1"/>
    <property type="molecule type" value="Genomic_DNA"/>
</dbReference>
<protein>
    <submittedName>
        <fullName evidence="5">AraC-like DNA-binding protein</fullName>
    </submittedName>
</protein>
<dbReference type="InterPro" id="IPR018060">
    <property type="entry name" value="HTH_AraC"/>
</dbReference>
<reference evidence="5 6" key="1">
    <citation type="submission" date="2020-08" db="EMBL/GenBank/DDBJ databases">
        <title>Sequencing the genomes of 1000 actinobacteria strains.</title>
        <authorList>
            <person name="Klenk H.-P."/>
        </authorList>
    </citation>
    <scope>NUCLEOTIDE SEQUENCE [LARGE SCALE GENOMIC DNA]</scope>
    <source>
        <strain evidence="5 6">DSM 44936</strain>
    </source>
</reference>
<comment type="caution">
    <text evidence="5">The sequence shown here is derived from an EMBL/GenBank/DDBJ whole genome shotgun (WGS) entry which is preliminary data.</text>
</comment>
<evidence type="ECO:0000256" key="2">
    <source>
        <dbReference type="ARBA" id="ARBA00023125"/>
    </source>
</evidence>
<dbReference type="InterPro" id="IPR009057">
    <property type="entry name" value="Homeodomain-like_sf"/>
</dbReference>
<evidence type="ECO:0000256" key="3">
    <source>
        <dbReference type="ARBA" id="ARBA00023163"/>
    </source>
</evidence>
<dbReference type="Pfam" id="PF12833">
    <property type="entry name" value="HTH_18"/>
    <property type="match status" value="1"/>
</dbReference>
<evidence type="ECO:0000256" key="1">
    <source>
        <dbReference type="ARBA" id="ARBA00023015"/>
    </source>
</evidence>
<dbReference type="SUPFAM" id="SSF46689">
    <property type="entry name" value="Homeodomain-like"/>
    <property type="match status" value="1"/>
</dbReference>
<dbReference type="GO" id="GO:0043565">
    <property type="term" value="F:sequence-specific DNA binding"/>
    <property type="evidence" value="ECO:0007669"/>
    <property type="project" value="InterPro"/>
</dbReference>
<keyword evidence="2 5" id="KW-0238">DNA-binding</keyword>
<keyword evidence="3" id="KW-0804">Transcription</keyword>
<evidence type="ECO:0000313" key="6">
    <source>
        <dbReference type="Proteomes" id="UP000555564"/>
    </source>
</evidence>
<dbReference type="SMART" id="SM00342">
    <property type="entry name" value="HTH_ARAC"/>
    <property type="match status" value="1"/>
</dbReference>